<comment type="caution">
    <text evidence="1">The sequence shown here is derived from an EMBL/GenBank/DDBJ whole genome shotgun (WGS) entry which is preliminary data.</text>
</comment>
<sequence length="56" mass="6532">MRGLLGLKLATLKKINALPYRMKYFNSAFIPPESKKGGDIFYKMTQLLFKIVIYNF</sequence>
<organism evidence="1 2">
    <name type="scientific">Zymomonas mobilis</name>
    <dbReference type="NCBI Taxonomy" id="542"/>
    <lineage>
        <taxon>Bacteria</taxon>
        <taxon>Pseudomonadati</taxon>
        <taxon>Pseudomonadota</taxon>
        <taxon>Alphaproteobacteria</taxon>
        <taxon>Sphingomonadales</taxon>
        <taxon>Zymomonadaceae</taxon>
        <taxon>Zymomonas</taxon>
    </lineage>
</organism>
<evidence type="ECO:0000313" key="2">
    <source>
        <dbReference type="Proteomes" id="UP000316887"/>
    </source>
</evidence>
<reference evidence="1 2" key="1">
    <citation type="submission" date="2019-06" db="EMBL/GenBank/DDBJ databases">
        <title>Genome sequencing of Zymomonas mobilis strains for genetic engineering and biofuel applications.</title>
        <authorList>
            <person name="Teravest M."/>
        </authorList>
    </citation>
    <scope>NUCLEOTIDE SEQUENCE [LARGE SCALE GENOMIC DNA]</scope>
    <source>
        <strain evidence="1 2">AN0101</strain>
    </source>
</reference>
<proteinExistence type="predicted"/>
<gene>
    <name evidence="1" type="ORF">FBY58_1533</name>
</gene>
<name>A0A542W2W7_ZYMMB</name>
<dbReference type="EMBL" id="VFOF01000001">
    <property type="protein sequence ID" value="TQL17920.1"/>
    <property type="molecule type" value="Genomic_DNA"/>
</dbReference>
<dbReference type="AlphaFoldDB" id="A0A542W2W7"/>
<evidence type="ECO:0000313" key="1">
    <source>
        <dbReference type="EMBL" id="TQL17920.1"/>
    </source>
</evidence>
<protein>
    <submittedName>
        <fullName evidence="1">Uncharacterized protein</fullName>
    </submittedName>
</protein>
<accession>A0A542W2W7</accession>
<dbReference type="Proteomes" id="UP000316887">
    <property type="component" value="Unassembled WGS sequence"/>
</dbReference>